<evidence type="ECO:0000313" key="2">
    <source>
        <dbReference type="Proteomes" id="UP001605036"/>
    </source>
</evidence>
<sequence length="270" mass="30604">MGNAAAAYPSPATAVKKRRLVRLLRADGKVSEFSNAVTASRIMDDYPGHVVVHHNPGQSVVAKEESSPPFPARCDHTSSTDCVQDMLYPVFRNLVQHVKEAACAGNCWSIDVSQPQPIERILELEGDEEVQPGNTYYLHPKSSQLSSQLQDYTRKTLAIDNGIRQPPEVENSRQQSLLHVRASEIFNSNMKNVNRSSPPENMFQIHMQGICMETFKQYKPDRPRSARRPMAWKPALESIPESDPLLEFRRPIFVSYHYDWTNTRPIMSAL</sequence>
<evidence type="ECO:0000313" key="1">
    <source>
        <dbReference type="EMBL" id="KAL2633140.1"/>
    </source>
</evidence>
<dbReference type="EMBL" id="JBHFFA010000003">
    <property type="protein sequence ID" value="KAL2633140.1"/>
    <property type="molecule type" value="Genomic_DNA"/>
</dbReference>
<dbReference type="InterPro" id="IPR025322">
    <property type="entry name" value="PADRE_dom"/>
</dbReference>
<dbReference type="Proteomes" id="UP001605036">
    <property type="component" value="Unassembled WGS sequence"/>
</dbReference>
<proteinExistence type="predicted"/>
<protein>
    <submittedName>
        <fullName evidence="1">Uncharacterized protein</fullName>
    </submittedName>
</protein>
<dbReference type="PANTHER" id="PTHR33052">
    <property type="entry name" value="DUF4228 DOMAIN PROTEIN-RELATED"/>
    <property type="match status" value="1"/>
</dbReference>
<comment type="caution">
    <text evidence="1">The sequence shown here is derived from an EMBL/GenBank/DDBJ whole genome shotgun (WGS) entry which is preliminary data.</text>
</comment>
<dbReference type="AlphaFoldDB" id="A0ABD1YQU6"/>
<organism evidence="1 2">
    <name type="scientific">Riccia fluitans</name>
    <dbReference type="NCBI Taxonomy" id="41844"/>
    <lineage>
        <taxon>Eukaryota</taxon>
        <taxon>Viridiplantae</taxon>
        <taxon>Streptophyta</taxon>
        <taxon>Embryophyta</taxon>
        <taxon>Marchantiophyta</taxon>
        <taxon>Marchantiopsida</taxon>
        <taxon>Marchantiidae</taxon>
        <taxon>Marchantiales</taxon>
        <taxon>Ricciaceae</taxon>
        <taxon>Riccia</taxon>
    </lineage>
</organism>
<dbReference type="Pfam" id="PF14009">
    <property type="entry name" value="PADRE"/>
    <property type="match status" value="1"/>
</dbReference>
<name>A0ABD1YQU6_9MARC</name>
<accession>A0ABD1YQU6</accession>
<keyword evidence="2" id="KW-1185">Reference proteome</keyword>
<gene>
    <name evidence="1" type="ORF">R1flu_004619</name>
</gene>
<reference evidence="1 2" key="1">
    <citation type="submission" date="2024-09" db="EMBL/GenBank/DDBJ databases">
        <title>Chromosome-scale assembly of Riccia fluitans.</title>
        <authorList>
            <person name="Paukszto L."/>
            <person name="Sawicki J."/>
            <person name="Karawczyk K."/>
            <person name="Piernik-Szablinska J."/>
            <person name="Szczecinska M."/>
            <person name="Mazdziarz M."/>
        </authorList>
    </citation>
    <scope>NUCLEOTIDE SEQUENCE [LARGE SCALE GENOMIC DNA]</scope>
    <source>
        <strain evidence="1">Rf_01</strain>
        <tissue evidence="1">Aerial parts of the thallus</tissue>
    </source>
</reference>